<dbReference type="SUPFAM" id="SSF58038">
    <property type="entry name" value="SNARE fusion complex"/>
    <property type="match status" value="1"/>
</dbReference>
<accession>A0AAN8Q069</accession>
<proteinExistence type="predicted"/>
<dbReference type="GO" id="GO:0016192">
    <property type="term" value="P:vesicle-mediated transport"/>
    <property type="evidence" value="ECO:0007669"/>
    <property type="project" value="InterPro"/>
</dbReference>
<dbReference type="InterPro" id="IPR016444">
    <property type="entry name" value="Synaptobrevin/VAMP"/>
</dbReference>
<keyword evidence="5" id="KW-1185">Reference proteome</keyword>
<comment type="caution">
    <text evidence="4">The sequence shown here is derived from an EMBL/GenBank/DDBJ whole genome shotgun (WGS) entry which is preliminary data.</text>
</comment>
<evidence type="ECO:0000313" key="5">
    <source>
        <dbReference type="Proteomes" id="UP001347796"/>
    </source>
</evidence>
<dbReference type="GO" id="GO:0016020">
    <property type="term" value="C:membrane"/>
    <property type="evidence" value="ECO:0007669"/>
    <property type="project" value="InterPro"/>
</dbReference>
<organism evidence="4 5">
    <name type="scientific">Patella caerulea</name>
    <name type="common">Rayed Mediterranean limpet</name>
    <dbReference type="NCBI Taxonomy" id="87958"/>
    <lineage>
        <taxon>Eukaryota</taxon>
        <taxon>Metazoa</taxon>
        <taxon>Spiralia</taxon>
        <taxon>Lophotrochozoa</taxon>
        <taxon>Mollusca</taxon>
        <taxon>Gastropoda</taxon>
        <taxon>Patellogastropoda</taxon>
        <taxon>Patelloidea</taxon>
        <taxon>Patellidae</taxon>
        <taxon>Patella</taxon>
    </lineage>
</organism>
<evidence type="ECO:0000256" key="1">
    <source>
        <dbReference type="PROSITE-ProRule" id="PRU00290"/>
    </source>
</evidence>
<feature type="transmembrane region" description="Helical" evidence="2">
    <location>
        <begin position="91"/>
        <end position="112"/>
    </location>
</feature>
<evidence type="ECO:0000313" key="4">
    <source>
        <dbReference type="EMBL" id="KAK6191778.1"/>
    </source>
</evidence>
<dbReference type="InterPro" id="IPR042855">
    <property type="entry name" value="V_SNARE_CC"/>
</dbReference>
<dbReference type="PANTHER" id="PTHR45701">
    <property type="entry name" value="SYNAPTOBREVIN FAMILY MEMBER"/>
    <property type="match status" value="1"/>
</dbReference>
<keyword evidence="1" id="KW-0175">Coiled coil</keyword>
<dbReference type="InterPro" id="IPR001388">
    <property type="entry name" value="Synaptobrevin-like"/>
</dbReference>
<reference evidence="4 5" key="1">
    <citation type="submission" date="2024-01" db="EMBL/GenBank/DDBJ databases">
        <title>The genome of the rayed Mediterranean limpet Patella caerulea (Linnaeus, 1758).</title>
        <authorList>
            <person name="Anh-Thu Weber A."/>
            <person name="Halstead-Nussloch G."/>
        </authorList>
    </citation>
    <scope>NUCLEOTIDE SEQUENCE [LARGE SCALE GENOMIC DNA]</scope>
    <source>
        <strain evidence="4">AATW-2023a</strain>
        <tissue evidence="4">Whole specimen</tissue>
    </source>
</reference>
<feature type="domain" description="V-SNARE coiled-coil homology" evidence="3">
    <location>
        <begin position="27"/>
        <end position="87"/>
    </location>
</feature>
<gene>
    <name evidence="4" type="ORF">SNE40_003376</name>
</gene>
<sequence length="134" mass="15309">MIYQCKSTCLYMSYPFHNNSRSRKYDRLGHLETEVSEVTSLLRDDVEKVVGRGERIGDLQDRTEDLSASSQEFRKAAVRVKRKACWQNCRLTCIIILVVAAIIAVIVIVVVVEKPWDKSSDDHHKNSTLMIKGP</sequence>
<protein>
    <recommendedName>
        <fullName evidence="3">V-SNARE coiled-coil homology domain-containing protein</fullName>
    </recommendedName>
</protein>
<dbReference type="Pfam" id="PF00957">
    <property type="entry name" value="Synaptobrevin"/>
    <property type="match status" value="1"/>
</dbReference>
<keyword evidence="2" id="KW-0472">Membrane</keyword>
<keyword evidence="2" id="KW-1133">Transmembrane helix</keyword>
<keyword evidence="2" id="KW-0812">Transmembrane</keyword>
<evidence type="ECO:0000256" key="2">
    <source>
        <dbReference type="SAM" id="Phobius"/>
    </source>
</evidence>
<name>A0AAN8Q069_PATCE</name>
<dbReference type="Gene3D" id="1.20.5.110">
    <property type="match status" value="1"/>
</dbReference>
<dbReference type="PROSITE" id="PS50892">
    <property type="entry name" value="V_SNARE"/>
    <property type="match status" value="1"/>
</dbReference>
<dbReference type="EMBL" id="JAZGQO010000002">
    <property type="protein sequence ID" value="KAK6191778.1"/>
    <property type="molecule type" value="Genomic_DNA"/>
</dbReference>
<dbReference type="PRINTS" id="PR00219">
    <property type="entry name" value="SYNAPTOBREVN"/>
</dbReference>
<dbReference type="Proteomes" id="UP001347796">
    <property type="component" value="Unassembled WGS sequence"/>
</dbReference>
<dbReference type="AlphaFoldDB" id="A0AAN8Q069"/>
<evidence type="ECO:0000259" key="3">
    <source>
        <dbReference type="PROSITE" id="PS50892"/>
    </source>
</evidence>